<evidence type="ECO:0000313" key="2">
    <source>
        <dbReference type="Proteomes" id="UP001139981"/>
    </source>
</evidence>
<dbReference type="EMBL" id="JANBVB010001317">
    <property type="protein sequence ID" value="KAJ2890528.1"/>
    <property type="molecule type" value="Genomic_DNA"/>
</dbReference>
<dbReference type="Proteomes" id="UP001139981">
    <property type="component" value="Unassembled WGS sequence"/>
</dbReference>
<feature type="non-terminal residue" evidence="1">
    <location>
        <position position="1"/>
    </location>
</feature>
<keyword evidence="2" id="KW-1185">Reference proteome</keyword>
<gene>
    <name evidence="1" type="ORF">IWW38_004083</name>
</gene>
<reference evidence="1" key="1">
    <citation type="submission" date="2022-07" db="EMBL/GenBank/DDBJ databases">
        <title>Phylogenomic reconstructions and comparative analyses of Kickxellomycotina fungi.</title>
        <authorList>
            <person name="Reynolds N.K."/>
            <person name="Stajich J.E."/>
            <person name="Barry K."/>
            <person name="Grigoriev I.V."/>
            <person name="Crous P."/>
            <person name="Smith M.E."/>
        </authorList>
    </citation>
    <scope>NUCLEOTIDE SEQUENCE</scope>
    <source>
        <strain evidence="1">CBS 190363</strain>
    </source>
</reference>
<accession>A0ACC1LZ00</accession>
<protein>
    <submittedName>
        <fullName evidence="1">Uncharacterized protein</fullName>
    </submittedName>
</protein>
<proteinExistence type="predicted"/>
<organism evidence="1 2">
    <name type="scientific">Coemansia aciculifera</name>
    <dbReference type="NCBI Taxonomy" id="417176"/>
    <lineage>
        <taxon>Eukaryota</taxon>
        <taxon>Fungi</taxon>
        <taxon>Fungi incertae sedis</taxon>
        <taxon>Zoopagomycota</taxon>
        <taxon>Kickxellomycotina</taxon>
        <taxon>Kickxellomycetes</taxon>
        <taxon>Kickxellales</taxon>
        <taxon>Kickxellaceae</taxon>
        <taxon>Coemansia</taxon>
    </lineage>
</organism>
<comment type="caution">
    <text evidence="1">The sequence shown here is derived from an EMBL/GenBank/DDBJ whole genome shotgun (WGS) entry which is preliminary data.</text>
</comment>
<sequence>FPAKLGQPDAATKPVTNSTTESSSPADVLSELLRNNEEYMTVHWAVEALKSQLSRAKSDMQKLVGLRQQALASPLEYIKTLVSDAGPRAPPPQAVVDVPSVYLEPYLSCADPTVIEEYMGIVQSVVSADDASRYRAIALSNKHTGGGIIKSTPIRHLPPALSKSALRASRPPSSTNFNLLTGNTAVATPEHSPRRPQAQLSLDSSESAALTAVAATLPGSIPAANASASDTVVVPMVPAVVRANTEPIYRASEPIASATPAPAESASTTSVVAEKAHSPPLASDKQGSRASMTQPGTPNLRGQSQKTITPQIMESFRRQLSEERSMSPAFRASRSSDFSENGASDDDDDYYNALVESVSAKYTNGKSSANSTSELAASSQSATPRAAGKSLAPNWHHSSGWSSPMGGGKGRGRGRGASSSMSKNRHRASYAGDGEIKPPSYNLPWSDEEQTRLEELLVIYPDEEVSNNRWRKISEALGTRTMRQVSSRVQKYFIKLAKAGLPVPGRAPDTSSWAPRPQSTTTSVNHSAMPRPKRRRTESGSGYSSRGTRKYVDFTSSSGEEDEENVKTRMYEDMNGLADTAQPYDRKGKQADRSGNESFDMNSSTTYELSHAGGSNGNGMFISSSNGAGPSSAGLTQPSALRSAKVVHLGYRCDSCFSEPIVGIRWHCLDCRGAQAVDLCDECREEGVFETATHRTVHRFHAKREAEMEPFYANEVAATALREFSYLA</sequence>
<evidence type="ECO:0000313" key="1">
    <source>
        <dbReference type="EMBL" id="KAJ2890528.1"/>
    </source>
</evidence>
<name>A0ACC1LZ00_9FUNG</name>